<dbReference type="EMBL" id="MN739162">
    <property type="protein sequence ID" value="QHS91465.1"/>
    <property type="molecule type" value="Genomic_DNA"/>
</dbReference>
<name>A0A6C0BGJ8_9ZZZZ</name>
<sequence length="283" mass="32621">MPQSISGGALPWQRLAGKNHHERDDRITFEEESHVYSVDGVPLQISVTSLVGNLHKHFDADEIIRKMRKNAQKFAVGPYYGKTDNEIKAGWDKNRDEASGAGTRIHLDIEHYYNSDPIGNLAGDQYEALESKEWEYFLEYQRKHGSKFTPYRTEWLVWDLSLNLAGSIDMVYRRPDGDLAIYDWKRTKELKLRNDFDNMLGPCSHLPDVNYWHYAIQLNVYRRILQTCYGEKVTALALVVLHPNNPTYQVVKLPMLDDIIDEIFEARRRAVAQGGGAVLCFDS</sequence>
<accession>A0A6C0BGJ8</accession>
<reference evidence="2" key="1">
    <citation type="journal article" date="2020" name="Nature">
        <title>Giant virus diversity and host interactions through global metagenomics.</title>
        <authorList>
            <person name="Schulz F."/>
            <person name="Roux S."/>
            <person name="Paez-Espino D."/>
            <person name="Jungbluth S."/>
            <person name="Walsh D.A."/>
            <person name="Denef V.J."/>
            <person name="McMahon K.D."/>
            <person name="Konstantinidis K.T."/>
            <person name="Eloe-Fadrosh E.A."/>
            <person name="Kyrpides N.C."/>
            <person name="Woyke T."/>
        </authorList>
    </citation>
    <scope>NUCLEOTIDE SEQUENCE</scope>
    <source>
        <strain evidence="2">GVMAG-M-3300013006-15</strain>
    </source>
</reference>
<evidence type="ECO:0000313" key="2">
    <source>
        <dbReference type="EMBL" id="QHS91465.1"/>
    </source>
</evidence>
<dbReference type="AlphaFoldDB" id="A0A6C0BGJ8"/>
<dbReference type="Gene3D" id="3.90.320.10">
    <property type="match status" value="1"/>
</dbReference>
<feature type="domain" description="PD-(D/E)XK endonuclease-like" evidence="1">
    <location>
        <begin position="122"/>
        <end position="243"/>
    </location>
</feature>
<dbReference type="InterPro" id="IPR038726">
    <property type="entry name" value="PDDEXK_AddAB-type"/>
</dbReference>
<evidence type="ECO:0000259" key="1">
    <source>
        <dbReference type="Pfam" id="PF12705"/>
    </source>
</evidence>
<organism evidence="2">
    <name type="scientific">viral metagenome</name>
    <dbReference type="NCBI Taxonomy" id="1070528"/>
    <lineage>
        <taxon>unclassified sequences</taxon>
        <taxon>metagenomes</taxon>
        <taxon>organismal metagenomes</taxon>
    </lineage>
</organism>
<protein>
    <recommendedName>
        <fullName evidence="1">PD-(D/E)XK endonuclease-like domain-containing protein</fullName>
    </recommendedName>
</protein>
<proteinExistence type="predicted"/>
<dbReference type="InterPro" id="IPR011604">
    <property type="entry name" value="PDDEXK-like_dom_sf"/>
</dbReference>
<dbReference type="Pfam" id="PF12705">
    <property type="entry name" value="PDDEXK_1"/>
    <property type="match status" value="1"/>
</dbReference>